<evidence type="ECO:0000256" key="2">
    <source>
        <dbReference type="ARBA" id="ARBA00012247"/>
    </source>
</evidence>
<evidence type="ECO:0000313" key="9">
    <source>
        <dbReference type="Proteomes" id="UP000219688"/>
    </source>
</evidence>
<name>A0A285VG21_9MICO</name>
<organism evidence="8 9">
    <name type="scientific">Ornithinimicrobium cerasi</name>
    <dbReference type="NCBI Taxonomy" id="2248773"/>
    <lineage>
        <taxon>Bacteria</taxon>
        <taxon>Bacillati</taxon>
        <taxon>Actinomycetota</taxon>
        <taxon>Actinomycetes</taxon>
        <taxon>Micrococcales</taxon>
        <taxon>Ornithinimicrobiaceae</taxon>
        <taxon>Ornithinimicrobium</taxon>
    </lineage>
</organism>
<reference evidence="9" key="1">
    <citation type="submission" date="2017-08" db="EMBL/GenBank/DDBJ databases">
        <authorList>
            <person name="Varghese N."/>
            <person name="Submissions S."/>
        </authorList>
    </citation>
    <scope>NUCLEOTIDE SEQUENCE [LARGE SCALE GENOMIC DNA]</scope>
    <source>
        <strain evidence="9">USBA17B2</strain>
    </source>
</reference>
<evidence type="ECO:0000313" key="8">
    <source>
        <dbReference type="EMBL" id="SOC52066.1"/>
    </source>
</evidence>
<comment type="similarity">
    <text evidence="1">Belongs to the glycerophosphoryl diester phosphodiesterase family.</text>
</comment>
<dbReference type="GO" id="GO:0006629">
    <property type="term" value="P:lipid metabolic process"/>
    <property type="evidence" value="ECO:0007669"/>
    <property type="project" value="InterPro"/>
</dbReference>
<dbReference type="RefSeq" id="WP_097186597.1">
    <property type="nucleotide sequence ID" value="NZ_OBQK01000001.1"/>
</dbReference>
<dbReference type="Gene3D" id="3.20.20.190">
    <property type="entry name" value="Phosphatidylinositol (PI) phosphodiesterase"/>
    <property type="match status" value="1"/>
</dbReference>
<evidence type="ECO:0000259" key="7">
    <source>
        <dbReference type="PROSITE" id="PS51704"/>
    </source>
</evidence>
<dbReference type="PANTHER" id="PTHR43620:SF7">
    <property type="entry name" value="GLYCEROPHOSPHODIESTER PHOSPHODIESTERASE GDPD5-RELATED"/>
    <property type="match status" value="1"/>
</dbReference>
<dbReference type="InterPro" id="IPR017946">
    <property type="entry name" value="PLC-like_Pdiesterase_TIM-brl"/>
</dbReference>
<evidence type="ECO:0000256" key="4">
    <source>
        <dbReference type="ARBA" id="ARBA00022798"/>
    </source>
</evidence>
<proteinExistence type="inferred from homology"/>
<evidence type="ECO:0000256" key="3">
    <source>
        <dbReference type="ARBA" id="ARBA00022729"/>
    </source>
</evidence>
<keyword evidence="9" id="KW-1185">Reference proteome</keyword>
<evidence type="ECO:0000256" key="1">
    <source>
        <dbReference type="ARBA" id="ARBA00007277"/>
    </source>
</evidence>
<dbReference type="PROSITE" id="PS51704">
    <property type="entry name" value="GP_PDE"/>
    <property type="match status" value="1"/>
</dbReference>
<keyword evidence="4" id="KW-0319">Glycerol metabolism</keyword>
<keyword evidence="3" id="KW-0732">Signal</keyword>
<dbReference type="InterPro" id="IPR030395">
    <property type="entry name" value="GP_PDE_dom"/>
</dbReference>
<gene>
    <name evidence="8" type="ORF">SAMN05421879_101402</name>
</gene>
<accession>A0A285VG21</accession>
<dbReference type="GO" id="GO:0006071">
    <property type="term" value="P:glycerol metabolic process"/>
    <property type="evidence" value="ECO:0007669"/>
    <property type="project" value="UniProtKB-KW"/>
</dbReference>
<sequence length="355" mass="38134">MRASTGSPVVIGHRGACGYIPEHTLASYALAARMGADYLEPDLVPTRDGVLVARHENRIDDTTDVAERPELADRRTTKVVDGVEVTGWFTEDLTLAELRTLRARERLPQLRPASTAHDGLFQVPTLEEILQLREELSTELGREVGLYPETKHPSYFAGLGLALEPPLVAALRAHGLDRPDAPVLVQSFELDNLARLREDLLLRTPTVFLLAPSGSPVDSVRAGDGRRDFGWYAGRDGLAELVAAGVTAVGPELTMVLAAGPEGELGPDTGLVARAHDTGLAVHPYTFRAENLYLYADFRRGADPLEHGDLQGQVLAFLELGVDGFFTDNPDVGAGAVASFRAGAPDGPGGDPRRP</sequence>
<evidence type="ECO:0000256" key="6">
    <source>
        <dbReference type="ARBA" id="ARBA00047512"/>
    </source>
</evidence>
<dbReference type="Pfam" id="PF03009">
    <property type="entry name" value="GDPD"/>
    <property type="match status" value="1"/>
</dbReference>
<feature type="domain" description="GP-PDE" evidence="7">
    <location>
        <begin position="8"/>
        <end position="337"/>
    </location>
</feature>
<dbReference type="Proteomes" id="UP000219688">
    <property type="component" value="Unassembled WGS sequence"/>
</dbReference>
<dbReference type="GO" id="GO:0008889">
    <property type="term" value="F:glycerophosphodiester phosphodiesterase activity"/>
    <property type="evidence" value="ECO:0007669"/>
    <property type="project" value="UniProtKB-EC"/>
</dbReference>
<dbReference type="AlphaFoldDB" id="A0A285VG21"/>
<comment type="catalytic activity">
    <reaction evidence="6">
        <text>a sn-glycero-3-phosphodiester + H2O = an alcohol + sn-glycerol 3-phosphate + H(+)</text>
        <dbReference type="Rhea" id="RHEA:12969"/>
        <dbReference type="ChEBI" id="CHEBI:15377"/>
        <dbReference type="ChEBI" id="CHEBI:15378"/>
        <dbReference type="ChEBI" id="CHEBI:30879"/>
        <dbReference type="ChEBI" id="CHEBI:57597"/>
        <dbReference type="ChEBI" id="CHEBI:83408"/>
        <dbReference type="EC" id="3.1.4.46"/>
    </reaction>
</comment>
<dbReference type="GO" id="GO:0042597">
    <property type="term" value="C:periplasmic space"/>
    <property type="evidence" value="ECO:0007669"/>
    <property type="project" value="TreeGrafter"/>
</dbReference>
<keyword evidence="5" id="KW-0378">Hydrolase</keyword>
<dbReference type="EC" id="3.1.4.46" evidence="2"/>
<dbReference type="SUPFAM" id="SSF51695">
    <property type="entry name" value="PLC-like phosphodiesterases"/>
    <property type="match status" value="1"/>
</dbReference>
<protein>
    <recommendedName>
        <fullName evidence="2">glycerophosphodiester phosphodiesterase</fullName>
        <ecNumber evidence="2">3.1.4.46</ecNumber>
    </recommendedName>
</protein>
<dbReference type="EMBL" id="OBQK01000001">
    <property type="protein sequence ID" value="SOC52066.1"/>
    <property type="molecule type" value="Genomic_DNA"/>
</dbReference>
<evidence type="ECO:0000256" key="5">
    <source>
        <dbReference type="ARBA" id="ARBA00022801"/>
    </source>
</evidence>
<dbReference type="PANTHER" id="PTHR43620">
    <property type="entry name" value="GLYCEROPHOSPHORYL DIESTER PHOSPHODIESTERASE"/>
    <property type="match status" value="1"/>
</dbReference>